<evidence type="ECO:0000313" key="1">
    <source>
        <dbReference type="EMBL" id="NYI78473.1"/>
    </source>
</evidence>
<name>A0A7Z0DMZ5_9ACTN</name>
<dbReference type="AlphaFoldDB" id="A0A7Z0DMZ5"/>
<dbReference type="EMBL" id="JACBZR010000001">
    <property type="protein sequence ID" value="NYI78473.1"/>
    <property type="molecule type" value="Genomic_DNA"/>
</dbReference>
<accession>A0A7Z0DMZ5</accession>
<dbReference type="RefSeq" id="WP_218860901.1">
    <property type="nucleotide sequence ID" value="NZ_JACBZR010000001.1"/>
</dbReference>
<dbReference type="Gene3D" id="1.10.101.10">
    <property type="entry name" value="PGBD-like superfamily/PGBD"/>
    <property type="match status" value="1"/>
</dbReference>
<dbReference type="InterPro" id="IPR036366">
    <property type="entry name" value="PGBDSf"/>
</dbReference>
<dbReference type="InterPro" id="IPR036365">
    <property type="entry name" value="PGBD-like_sf"/>
</dbReference>
<dbReference type="SUPFAM" id="SSF47090">
    <property type="entry name" value="PGBD-like"/>
    <property type="match status" value="1"/>
</dbReference>
<gene>
    <name evidence="1" type="ORF">BJ988_003121</name>
</gene>
<comment type="caution">
    <text evidence="1">The sequence shown here is derived from an EMBL/GenBank/DDBJ whole genome shotgun (WGS) entry which is preliminary data.</text>
</comment>
<sequence length="154" mass="16175">MTSTITRRLVGSVVAVGLAATGIVATASIATAEVGAGNIAASSISAQATQNFGLTTAEAKVVQVKLLKKFGFTGKAYPGKIDGKLGTNSWKAFQVYLKKRYGYTGKIDGDPGKNTIKALQRLLNHRVLSRLTVDGEAGPKTKAAFKKYAKSLAR</sequence>
<keyword evidence="2" id="KW-1185">Reference proteome</keyword>
<reference evidence="1 2" key="1">
    <citation type="submission" date="2020-07" db="EMBL/GenBank/DDBJ databases">
        <title>Sequencing the genomes of 1000 actinobacteria strains.</title>
        <authorList>
            <person name="Klenk H.-P."/>
        </authorList>
    </citation>
    <scope>NUCLEOTIDE SEQUENCE [LARGE SCALE GENOMIC DNA]</scope>
    <source>
        <strain evidence="1 2">DSM 26487</strain>
    </source>
</reference>
<evidence type="ECO:0000313" key="2">
    <source>
        <dbReference type="Proteomes" id="UP000564496"/>
    </source>
</evidence>
<protein>
    <submittedName>
        <fullName evidence="1">Lysozyme family protein</fullName>
    </submittedName>
</protein>
<organism evidence="1 2">
    <name type="scientific">Nocardioides panzhihuensis</name>
    <dbReference type="NCBI Taxonomy" id="860243"/>
    <lineage>
        <taxon>Bacteria</taxon>
        <taxon>Bacillati</taxon>
        <taxon>Actinomycetota</taxon>
        <taxon>Actinomycetes</taxon>
        <taxon>Propionibacteriales</taxon>
        <taxon>Nocardioidaceae</taxon>
        <taxon>Nocardioides</taxon>
    </lineage>
</organism>
<dbReference type="Proteomes" id="UP000564496">
    <property type="component" value="Unassembled WGS sequence"/>
</dbReference>
<proteinExistence type="predicted"/>